<proteinExistence type="predicted"/>
<evidence type="ECO:0000256" key="1">
    <source>
        <dbReference type="SAM" id="MobiDB-lite"/>
    </source>
</evidence>
<evidence type="ECO:0000313" key="3">
    <source>
        <dbReference type="Proteomes" id="UP000027222"/>
    </source>
</evidence>
<dbReference type="HOGENOM" id="CLU_466201_0_0_1"/>
<dbReference type="AlphaFoldDB" id="A0A067TLI2"/>
<reference evidence="3" key="1">
    <citation type="journal article" date="2014" name="Proc. Natl. Acad. Sci. U.S.A.">
        <title>Extensive sampling of basidiomycete genomes demonstrates inadequacy of the white-rot/brown-rot paradigm for wood decay fungi.</title>
        <authorList>
            <person name="Riley R."/>
            <person name="Salamov A.A."/>
            <person name="Brown D.W."/>
            <person name="Nagy L.G."/>
            <person name="Floudas D."/>
            <person name="Held B.W."/>
            <person name="Levasseur A."/>
            <person name="Lombard V."/>
            <person name="Morin E."/>
            <person name="Otillar R."/>
            <person name="Lindquist E.A."/>
            <person name="Sun H."/>
            <person name="LaButti K.M."/>
            <person name="Schmutz J."/>
            <person name="Jabbour D."/>
            <person name="Luo H."/>
            <person name="Baker S.E."/>
            <person name="Pisabarro A.G."/>
            <person name="Walton J.D."/>
            <person name="Blanchette R.A."/>
            <person name="Henrissat B."/>
            <person name="Martin F."/>
            <person name="Cullen D."/>
            <person name="Hibbett D.S."/>
            <person name="Grigoriev I.V."/>
        </authorList>
    </citation>
    <scope>NUCLEOTIDE SEQUENCE [LARGE SCALE GENOMIC DNA]</scope>
    <source>
        <strain evidence="3">CBS 339.88</strain>
    </source>
</reference>
<feature type="region of interest" description="Disordered" evidence="1">
    <location>
        <begin position="52"/>
        <end position="85"/>
    </location>
</feature>
<sequence>MRGRKFSLPKFGAISFCSMLSTSAKAGSSCNASSGTLQRDVQPLMTRHKAITCPSTTNDDVSETLSHTTPPAPHHSLDDDQGGKAHTSARLFEDDNGEDVDTEVGHETMTDSAFIAHNYRLSLSQQCSEMPNHTICPEAPGPIDSDTSCSQPRPAMWDPTAGTDDVFHDQDEKLATQTNTSYQLHDMLCSVPPFIVDGVIEDTTGHDILKSYRRSSRTIVIDSHRPELAPHIVITPPPDTWDALNVAENNRAGYQTMPNLTVPPFYRSTCRMHTYEELMVTFYPTLLPEENGTQWNAPIRTPGARTVFNHSAFRRLVKHTEHERQFHFTRDICVVIQRRLCKVAAITASLKAEEFRTRYESCGFLGSIEKPYKWTDPADPILSDLGKYHTGVHTIHSVNPFVAPHIVIHETSASDPWIYWANATDPQDSSSGNFLVVPSKGPTLTEDGKCDVDDELDRQSYMSDPSSRCDSPFPETPQDLQRLGSGFFSDTVEEDIADNFQQGYLDYPSVTDEEDTSLLPADQLEYRSSSTYGEFRESPKNKFFILDEDEDDGPPEFDEWFISIAKRTREAEEIEATTRSGGEDS</sequence>
<protein>
    <submittedName>
        <fullName evidence="2">Uncharacterized protein</fullName>
    </submittedName>
</protein>
<organism evidence="2 3">
    <name type="scientific">Galerina marginata (strain CBS 339.88)</name>
    <dbReference type="NCBI Taxonomy" id="685588"/>
    <lineage>
        <taxon>Eukaryota</taxon>
        <taxon>Fungi</taxon>
        <taxon>Dikarya</taxon>
        <taxon>Basidiomycota</taxon>
        <taxon>Agaricomycotina</taxon>
        <taxon>Agaricomycetes</taxon>
        <taxon>Agaricomycetidae</taxon>
        <taxon>Agaricales</taxon>
        <taxon>Agaricineae</taxon>
        <taxon>Strophariaceae</taxon>
        <taxon>Galerina</taxon>
    </lineage>
</organism>
<dbReference type="OrthoDB" id="2649950at2759"/>
<dbReference type="EMBL" id="KL142368">
    <property type="protein sequence ID" value="KDR83986.1"/>
    <property type="molecule type" value="Genomic_DNA"/>
</dbReference>
<name>A0A067TLI2_GALM3</name>
<gene>
    <name evidence="2" type="ORF">GALMADRAFT_236543</name>
</gene>
<feature type="compositionally biased region" description="Polar residues" evidence="1">
    <location>
        <begin position="53"/>
        <end position="69"/>
    </location>
</feature>
<evidence type="ECO:0000313" key="2">
    <source>
        <dbReference type="EMBL" id="KDR83986.1"/>
    </source>
</evidence>
<accession>A0A067TLI2</accession>
<dbReference type="Proteomes" id="UP000027222">
    <property type="component" value="Unassembled WGS sequence"/>
</dbReference>
<keyword evidence="3" id="KW-1185">Reference proteome</keyword>